<feature type="transmembrane region" description="Helical" evidence="1">
    <location>
        <begin position="229"/>
        <end position="255"/>
    </location>
</feature>
<gene>
    <name evidence="3" type="ordered locus">Bcell_2285</name>
</gene>
<feature type="transmembrane region" description="Helical" evidence="1">
    <location>
        <begin position="131"/>
        <end position="156"/>
    </location>
</feature>
<proteinExistence type="predicted"/>
<evidence type="ECO:0000313" key="3">
    <source>
        <dbReference type="EMBL" id="ADU30545.1"/>
    </source>
</evidence>
<feature type="transmembrane region" description="Helical" evidence="1">
    <location>
        <begin position="89"/>
        <end position="111"/>
    </location>
</feature>
<keyword evidence="1" id="KW-1133">Transmembrane helix</keyword>
<protein>
    <recommendedName>
        <fullName evidence="2">Zinc-ribbon domain-containing protein</fullName>
    </recommendedName>
</protein>
<reference evidence="3 4" key="1">
    <citation type="submission" date="2010-12" db="EMBL/GenBank/DDBJ databases">
        <title>Complete sequence of Bacillus cellulosilyticus DSM 2522.</title>
        <authorList>
            <consortium name="US DOE Joint Genome Institute"/>
            <person name="Lucas S."/>
            <person name="Copeland A."/>
            <person name="Lapidus A."/>
            <person name="Cheng J.-F."/>
            <person name="Bruce D."/>
            <person name="Goodwin L."/>
            <person name="Pitluck S."/>
            <person name="Chertkov O."/>
            <person name="Detter J.C."/>
            <person name="Han C."/>
            <person name="Tapia R."/>
            <person name="Land M."/>
            <person name="Hauser L."/>
            <person name="Jeffries C."/>
            <person name="Kyrpides N."/>
            <person name="Ivanova N."/>
            <person name="Mikhailova N."/>
            <person name="Brumm P."/>
            <person name="Mead D."/>
            <person name="Woyke T."/>
        </authorList>
    </citation>
    <scope>NUCLEOTIDE SEQUENCE [LARGE SCALE GENOMIC DNA]</scope>
    <source>
        <strain evidence="4">ATCC 21833 / DSM 2522 / FERM P-1141 / JCM 9156 / N-4</strain>
    </source>
</reference>
<dbReference type="Proteomes" id="UP000001401">
    <property type="component" value="Chromosome"/>
</dbReference>
<keyword evidence="1" id="KW-0812">Transmembrane</keyword>
<keyword evidence="1" id="KW-0472">Membrane</keyword>
<feature type="transmembrane region" description="Helical" evidence="1">
    <location>
        <begin position="195"/>
        <end position="217"/>
    </location>
</feature>
<dbReference type="STRING" id="649639.Bcell_2285"/>
<sequence length="261" mass="28673">MKCEKCNHELTEEAKFCLNCGAPVTKDETAAALASENSVVQTENGGNTNQATNEFVEKSVDLAKNYWEFLVGNIITPSKRSMNNTEKDFIFGYINVGLFALLIGLGTYFQLRAMLSFGGLFSIPVSFLETFPIMFIFTAALVMLGVGLIFVVLLFLMKVKVSFHDIVGRFGSLMTIPLALSILYFLFAIPGVHALSNFVLLVAFLGIQLAIVFTLLSHKEDATSSFDPIFALFSIFAIYTIFIGVTYELVLSSIISGISPF</sequence>
<feature type="transmembrane region" description="Helical" evidence="1">
    <location>
        <begin position="168"/>
        <end position="189"/>
    </location>
</feature>
<evidence type="ECO:0000313" key="4">
    <source>
        <dbReference type="Proteomes" id="UP000001401"/>
    </source>
</evidence>
<evidence type="ECO:0000256" key="1">
    <source>
        <dbReference type="SAM" id="Phobius"/>
    </source>
</evidence>
<dbReference type="KEGG" id="bco:Bcell_2285"/>
<dbReference type="InterPro" id="IPR026870">
    <property type="entry name" value="Zinc_ribbon_dom"/>
</dbReference>
<name>E6TQN4_EVAC2</name>
<feature type="domain" description="Zinc-ribbon" evidence="2">
    <location>
        <begin position="2"/>
        <end position="24"/>
    </location>
</feature>
<dbReference type="Pfam" id="PF13240">
    <property type="entry name" value="Zn_Ribbon_1"/>
    <property type="match status" value="1"/>
</dbReference>
<dbReference type="HOGENOM" id="CLU_1096916_0_0_9"/>
<dbReference type="RefSeq" id="WP_013488880.1">
    <property type="nucleotide sequence ID" value="NC_014829.1"/>
</dbReference>
<organism evidence="3 4">
    <name type="scientific">Evansella cellulosilytica (strain ATCC 21833 / DSM 2522 / FERM P-1141 / JCM 9156 / N-4)</name>
    <name type="common">Bacillus cellulosilyticus</name>
    <dbReference type="NCBI Taxonomy" id="649639"/>
    <lineage>
        <taxon>Bacteria</taxon>
        <taxon>Bacillati</taxon>
        <taxon>Bacillota</taxon>
        <taxon>Bacilli</taxon>
        <taxon>Bacillales</taxon>
        <taxon>Bacillaceae</taxon>
        <taxon>Evansella</taxon>
    </lineage>
</organism>
<dbReference type="AlphaFoldDB" id="E6TQN4"/>
<dbReference type="OrthoDB" id="2837961at2"/>
<dbReference type="eggNOG" id="COG3064">
    <property type="taxonomic scope" value="Bacteria"/>
</dbReference>
<evidence type="ECO:0000259" key="2">
    <source>
        <dbReference type="Pfam" id="PF13240"/>
    </source>
</evidence>
<dbReference type="EMBL" id="CP002394">
    <property type="protein sequence ID" value="ADU30545.1"/>
    <property type="molecule type" value="Genomic_DNA"/>
</dbReference>
<keyword evidence="4" id="KW-1185">Reference proteome</keyword>
<accession>E6TQN4</accession>